<keyword evidence="1" id="KW-0812">Transmembrane</keyword>
<accession>A0AAN8ZQ74</accession>
<name>A0AAN8ZQ74_HALRR</name>
<evidence type="ECO:0000313" key="2">
    <source>
        <dbReference type="EMBL" id="KAK7047966.1"/>
    </source>
</evidence>
<gene>
    <name evidence="2" type="ORF">SK128_024253</name>
</gene>
<evidence type="ECO:0000256" key="1">
    <source>
        <dbReference type="SAM" id="Phobius"/>
    </source>
</evidence>
<organism evidence="2 3">
    <name type="scientific">Halocaridina rubra</name>
    <name type="common">Hawaiian red shrimp</name>
    <dbReference type="NCBI Taxonomy" id="373956"/>
    <lineage>
        <taxon>Eukaryota</taxon>
        <taxon>Metazoa</taxon>
        <taxon>Ecdysozoa</taxon>
        <taxon>Arthropoda</taxon>
        <taxon>Crustacea</taxon>
        <taxon>Multicrustacea</taxon>
        <taxon>Malacostraca</taxon>
        <taxon>Eumalacostraca</taxon>
        <taxon>Eucarida</taxon>
        <taxon>Decapoda</taxon>
        <taxon>Pleocyemata</taxon>
        <taxon>Caridea</taxon>
        <taxon>Atyoidea</taxon>
        <taxon>Atyidae</taxon>
        <taxon>Halocaridina</taxon>
    </lineage>
</organism>
<proteinExistence type="predicted"/>
<feature type="transmembrane region" description="Helical" evidence="1">
    <location>
        <begin position="42"/>
        <end position="61"/>
    </location>
</feature>
<feature type="non-terminal residue" evidence="2">
    <location>
        <position position="64"/>
    </location>
</feature>
<evidence type="ECO:0000313" key="3">
    <source>
        <dbReference type="Proteomes" id="UP001381693"/>
    </source>
</evidence>
<dbReference type="AlphaFoldDB" id="A0AAN8ZQ74"/>
<keyword evidence="3" id="KW-1185">Reference proteome</keyword>
<comment type="caution">
    <text evidence="2">The sequence shown here is derived from an EMBL/GenBank/DDBJ whole genome shotgun (WGS) entry which is preliminary data.</text>
</comment>
<dbReference type="Proteomes" id="UP001381693">
    <property type="component" value="Unassembled WGS sequence"/>
</dbReference>
<sequence>MLYPAVISRMALRVKNTTISIKNETVISDNIADNPHQKFYQTVYACLIIVILGTSLLRGFAFMK</sequence>
<keyword evidence="1" id="KW-0472">Membrane</keyword>
<protein>
    <submittedName>
        <fullName evidence="2">Uncharacterized protein</fullName>
    </submittedName>
</protein>
<keyword evidence="1" id="KW-1133">Transmembrane helix</keyword>
<reference evidence="2 3" key="1">
    <citation type="submission" date="2023-11" db="EMBL/GenBank/DDBJ databases">
        <title>Halocaridina rubra genome assembly.</title>
        <authorList>
            <person name="Smith C."/>
        </authorList>
    </citation>
    <scope>NUCLEOTIDE SEQUENCE [LARGE SCALE GENOMIC DNA]</scope>
    <source>
        <strain evidence="2">EP-1</strain>
        <tissue evidence="2">Whole</tissue>
    </source>
</reference>
<dbReference type="EMBL" id="JAXCGZ010021561">
    <property type="protein sequence ID" value="KAK7047966.1"/>
    <property type="molecule type" value="Genomic_DNA"/>
</dbReference>